<comment type="caution">
    <text evidence="1">The sequence shown here is derived from an EMBL/GenBank/DDBJ whole genome shotgun (WGS) entry which is preliminary data.</text>
</comment>
<gene>
    <name evidence="1" type="ORF">OIU84_002936</name>
</gene>
<dbReference type="Proteomes" id="UP001162972">
    <property type="component" value="Chromosome 11"/>
</dbReference>
<evidence type="ECO:0000313" key="2">
    <source>
        <dbReference type="Proteomes" id="UP001162972"/>
    </source>
</evidence>
<protein>
    <submittedName>
        <fullName evidence="1">Uncharacterized protein</fullName>
    </submittedName>
</protein>
<proteinExistence type="predicted"/>
<keyword evidence="2" id="KW-1185">Reference proteome</keyword>
<evidence type="ECO:0000313" key="1">
    <source>
        <dbReference type="EMBL" id="KAJ6417133.1"/>
    </source>
</evidence>
<name>A0AAD6P5W8_9ROSI</name>
<sequence>MLRDRPAVLLKDGIEIKDHDSQCVASSSRLKLVHFGEHRLSESWFSHSHSHSHSHCYSPVVQSVLVSPLI</sequence>
<dbReference type="EMBL" id="JAPFFJ010000011">
    <property type="protein sequence ID" value="KAJ6417133.1"/>
    <property type="molecule type" value="Genomic_DNA"/>
</dbReference>
<dbReference type="AlphaFoldDB" id="A0AAD6P5W8"/>
<organism evidence="1 2">
    <name type="scientific">Salix udensis</name>
    <dbReference type="NCBI Taxonomy" id="889485"/>
    <lineage>
        <taxon>Eukaryota</taxon>
        <taxon>Viridiplantae</taxon>
        <taxon>Streptophyta</taxon>
        <taxon>Embryophyta</taxon>
        <taxon>Tracheophyta</taxon>
        <taxon>Spermatophyta</taxon>
        <taxon>Magnoliopsida</taxon>
        <taxon>eudicotyledons</taxon>
        <taxon>Gunneridae</taxon>
        <taxon>Pentapetalae</taxon>
        <taxon>rosids</taxon>
        <taxon>fabids</taxon>
        <taxon>Malpighiales</taxon>
        <taxon>Salicaceae</taxon>
        <taxon>Saliceae</taxon>
        <taxon>Salix</taxon>
    </lineage>
</organism>
<accession>A0AAD6P5W8</accession>
<reference evidence="1 2" key="1">
    <citation type="journal article" date="2023" name="Int. J. Mol. Sci.">
        <title>De Novo Assembly and Annotation of 11 Diverse Shrub Willow (Salix) Genomes Reveals Novel Gene Organization in Sex-Linked Regions.</title>
        <authorList>
            <person name="Hyden B."/>
            <person name="Feng K."/>
            <person name="Yates T.B."/>
            <person name="Jawdy S."/>
            <person name="Cereghino C."/>
            <person name="Smart L.B."/>
            <person name="Muchero W."/>
        </authorList>
    </citation>
    <scope>NUCLEOTIDE SEQUENCE [LARGE SCALE GENOMIC DNA]</scope>
    <source>
        <tissue evidence="1">Shoot tip</tissue>
    </source>
</reference>